<dbReference type="InterPro" id="IPR013324">
    <property type="entry name" value="RNA_pol_sigma_r3/r4-like"/>
</dbReference>
<evidence type="ECO:0000256" key="4">
    <source>
        <dbReference type="ARBA" id="ARBA00023163"/>
    </source>
</evidence>
<name>A0A238U4S9_9FLAO</name>
<dbReference type="InterPro" id="IPR014284">
    <property type="entry name" value="RNA_pol_sigma-70_dom"/>
</dbReference>
<evidence type="ECO:0000313" key="7">
    <source>
        <dbReference type="EMBL" id="SNR14045.1"/>
    </source>
</evidence>
<proteinExistence type="inferred from homology"/>
<feature type="domain" description="RNA polymerase sigma factor 70 region 4 type 2" evidence="6">
    <location>
        <begin position="96"/>
        <end position="148"/>
    </location>
</feature>
<dbReference type="InterPro" id="IPR013325">
    <property type="entry name" value="RNA_pol_sigma_r2"/>
</dbReference>
<evidence type="ECO:0000256" key="3">
    <source>
        <dbReference type="ARBA" id="ARBA00023082"/>
    </source>
</evidence>
<keyword evidence="8" id="KW-1185">Reference proteome</keyword>
<dbReference type="PANTHER" id="PTHR43133:SF51">
    <property type="entry name" value="RNA POLYMERASE SIGMA FACTOR"/>
    <property type="match status" value="1"/>
</dbReference>
<dbReference type="EMBL" id="LT899436">
    <property type="protein sequence ID" value="SNR14045.1"/>
    <property type="molecule type" value="Genomic_DNA"/>
</dbReference>
<dbReference type="AlphaFoldDB" id="A0A238U4S9"/>
<keyword evidence="2" id="KW-0805">Transcription regulation</keyword>
<dbReference type="Pfam" id="PF08281">
    <property type="entry name" value="Sigma70_r4_2"/>
    <property type="match status" value="1"/>
</dbReference>
<dbReference type="InterPro" id="IPR013249">
    <property type="entry name" value="RNA_pol_sigma70_r4_t2"/>
</dbReference>
<dbReference type="InterPro" id="IPR007627">
    <property type="entry name" value="RNA_pol_sigma70_r2"/>
</dbReference>
<organism evidence="7 8">
    <name type="scientific">Tenacibaculum jejuense</name>
    <dbReference type="NCBI Taxonomy" id="584609"/>
    <lineage>
        <taxon>Bacteria</taxon>
        <taxon>Pseudomonadati</taxon>
        <taxon>Bacteroidota</taxon>
        <taxon>Flavobacteriia</taxon>
        <taxon>Flavobacteriales</taxon>
        <taxon>Flavobacteriaceae</taxon>
        <taxon>Tenacibaculum</taxon>
    </lineage>
</organism>
<dbReference type="InterPro" id="IPR039425">
    <property type="entry name" value="RNA_pol_sigma-70-like"/>
</dbReference>
<dbReference type="KEGG" id="tje:TJEJU_0242"/>
<dbReference type="GO" id="GO:0016987">
    <property type="term" value="F:sigma factor activity"/>
    <property type="evidence" value="ECO:0007669"/>
    <property type="project" value="UniProtKB-KW"/>
</dbReference>
<accession>A0A238U4S9</accession>
<dbReference type="CDD" id="cd06171">
    <property type="entry name" value="Sigma70_r4"/>
    <property type="match status" value="1"/>
</dbReference>
<evidence type="ECO:0000256" key="1">
    <source>
        <dbReference type="ARBA" id="ARBA00010641"/>
    </source>
</evidence>
<evidence type="ECO:0000256" key="2">
    <source>
        <dbReference type="ARBA" id="ARBA00023015"/>
    </source>
</evidence>
<dbReference type="GO" id="GO:0006352">
    <property type="term" value="P:DNA-templated transcription initiation"/>
    <property type="evidence" value="ECO:0007669"/>
    <property type="project" value="InterPro"/>
</dbReference>
<keyword evidence="3" id="KW-0731">Sigma factor</keyword>
<dbReference type="NCBIfam" id="TIGR02937">
    <property type="entry name" value="sigma70-ECF"/>
    <property type="match status" value="1"/>
</dbReference>
<dbReference type="Proteomes" id="UP000215214">
    <property type="component" value="Chromosome TJEJU"/>
</dbReference>
<dbReference type="SUPFAM" id="SSF88659">
    <property type="entry name" value="Sigma3 and sigma4 domains of RNA polymerase sigma factors"/>
    <property type="match status" value="1"/>
</dbReference>
<dbReference type="GO" id="GO:0003677">
    <property type="term" value="F:DNA binding"/>
    <property type="evidence" value="ECO:0007669"/>
    <property type="project" value="InterPro"/>
</dbReference>
<dbReference type="InterPro" id="IPR036388">
    <property type="entry name" value="WH-like_DNA-bd_sf"/>
</dbReference>
<evidence type="ECO:0000259" key="6">
    <source>
        <dbReference type="Pfam" id="PF08281"/>
    </source>
</evidence>
<dbReference type="SUPFAM" id="SSF88946">
    <property type="entry name" value="Sigma2 domain of RNA polymerase sigma factors"/>
    <property type="match status" value="1"/>
</dbReference>
<evidence type="ECO:0000259" key="5">
    <source>
        <dbReference type="Pfam" id="PF04542"/>
    </source>
</evidence>
<gene>
    <name evidence="7" type="ORF">TJEJU_0242</name>
</gene>
<evidence type="ECO:0000313" key="8">
    <source>
        <dbReference type="Proteomes" id="UP000215214"/>
    </source>
</evidence>
<keyword evidence="4" id="KW-0804">Transcription</keyword>
<dbReference type="Gene3D" id="1.10.1740.10">
    <property type="match status" value="1"/>
</dbReference>
<sequence length="161" mass="19221">MHIYDKYCNAMFTVACRYLPDEEAKEAMQEGFLKAFLNIQTFEKDKTFGAWLKRIVINQCIDQLKKRKLETSPIEEVQLEIVDDEDWLFDSQITKQEILQAIDQLREKYQLVVKLYLLEGYDHSEISQILGIEVKTSRTQLRRGKLQLRELLKKYFNEARH</sequence>
<protein>
    <submittedName>
        <fullName evidence="7">RNA polymerase sigma-70 factor</fullName>
    </submittedName>
</protein>
<dbReference type="Gene3D" id="1.10.10.10">
    <property type="entry name" value="Winged helix-like DNA-binding domain superfamily/Winged helix DNA-binding domain"/>
    <property type="match status" value="1"/>
</dbReference>
<dbReference type="OrthoDB" id="1160671at2"/>
<comment type="similarity">
    <text evidence="1">Belongs to the sigma-70 factor family. ECF subfamily.</text>
</comment>
<feature type="domain" description="RNA polymerase sigma-70 region 2" evidence="5">
    <location>
        <begin position="4"/>
        <end position="68"/>
    </location>
</feature>
<dbReference type="PANTHER" id="PTHR43133">
    <property type="entry name" value="RNA POLYMERASE ECF-TYPE SIGMA FACTO"/>
    <property type="match status" value="1"/>
</dbReference>
<dbReference type="Pfam" id="PF04542">
    <property type="entry name" value="Sigma70_r2"/>
    <property type="match status" value="1"/>
</dbReference>
<reference evidence="7 8" key="1">
    <citation type="submission" date="2017-07" db="EMBL/GenBank/DDBJ databases">
        <authorList>
            <person name="Sun Z.S."/>
            <person name="Albrecht U."/>
            <person name="Echele G."/>
            <person name="Lee C.C."/>
        </authorList>
    </citation>
    <scope>NUCLEOTIDE SEQUENCE [LARGE SCALE GENOMIC DNA]</scope>
    <source>
        <strain evidence="8">type strain: KCTC 22618</strain>
    </source>
</reference>